<dbReference type="Gene3D" id="2.40.10.10">
    <property type="entry name" value="Trypsin-like serine proteases"/>
    <property type="match status" value="1"/>
</dbReference>
<dbReference type="InterPro" id="IPR009003">
    <property type="entry name" value="Peptidase_S1_PA"/>
</dbReference>
<evidence type="ECO:0000256" key="4">
    <source>
        <dbReference type="ARBA" id="ARBA00024195"/>
    </source>
</evidence>
<dbReference type="PRINTS" id="PR00722">
    <property type="entry name" value="CHYMOTRYPSIN"/>
</dbReference>
<evidence type="ECO:0000256" key="2">
    <source>
        <dbReference type="ARBA" id="ARBA00022525"/>
    </source>
</evidence>
<dbReference type="Proteomes" id="UP000440578">
    <property type="component" value="Unassembled WGS sequence"/>
</dbReference>
<gene>
    <name evidence="7" type="primary">PPAF2_14</name>
    <name evidence="7" type="ORF">FJT64_017941</name>
</gene>
<evidence type="ECO:0000256" key="5">
    <source>
        <dbReference type="SAM" id="SignalP"/>
    </source>
</evidence>
<evidence type="ECO:0000313" key="8">
    <source>
        <dbReference type="Proteomes" id="UP000440578"/>
    </source>
</evidence>
<dbReference type="InterPro" id="IPR001314">
    <property type="entry name" value="Peptidase_S1A"/>
</dbReference>
<feature type="chain" id="PRO_5025451987" evidence="5">
    <location>
        <begin position="16"/>
        <end position="457"/>
    </location>
</feature>
<dbReference type="InterPro" id="IPR018114">
    <property type="entry name" value="TRYPSIN_HIS"/>
</dbReference>
<keyword evidence="8" id="KW-1185">Reference proteome</keyword>
<keyword evidence="5" id="KW-0732">Signal</keyword>
<keyword evidence="3" id="KW-1015">Disulfide bond</keyword>
<feature type="signal peptide" evidence="5">
    <location>
        <begin position="1"/>
        <end position="15"/>
    </location>
</feature>
<evidence type="ECO:0000313" key="7">
    <source>
        <dbReference type="EMBL" id="KAF0311195.1"/>
    </source>
</evidence>
<dbReference type="PROSITE" id="PS00134">
    <property type="entry name" value="TRYPSIN_HIS"/>
    <property type="match status" value="1"/>
</dbReference>
<sequence>MRLLLMALCAGLAAALPTAYDAAQNEVGTSEVFQQTRQEASHSVQETSYFYSNEGESIIEITVAEAPAYNLDENIISDGAGQIDIRFGAGAGPSNTKCRHFESVCCLHPELRPVPEIVAELTAEPYYPSCGRRNPEGIGFAIEGFKDSESQFAEFPHMAIIMEEEYIGGELRHRYVCGGSLVTTNIILTAGHCVAGKDASKLLVRLGDWNTKTLTELLPHQEYRVTRSVVHERLNKRTLFNTVALLFLESEVELQPHIDTICLPSLADVSSGVPFYDSAHCVATGFGRDQFEGGQYQNIMKQVDLSEVSHDDCQDSLRRTRLGRWFRLHKSFTCAGGKPGVDTCRGDGGSPLICPLLSDPTKYVQVGIVAWGIGCGQRGVPGVYASVSQLLPWILEHMTVGGVSVVEELVEEHEAVQVCITKNPFTEAEYQEQIPIKVGPVPHDVEHFEQQQQGTGY</sequence>
<proteinExistence type="inferred from homology"/>
<dbReference type="Pfam" id="PF00089">
    <property type="entry name" value="Trypsin"/>
    <property type="match status" value="1"/>
</dbReference>
<dbReference type="InterPro" id="IPR043504">
    <property type="entry name" value="Peptidase_S1_PA_chymotrypsin"/>
</dbReference>
<dbReference type="SUPFAM" id="SSF50494">
    <property type="entry name" value="Trypsin-like serine proteases"/>
    <property type="match status" value="1"/>
</dbReference>
<dbReference type="InterPro" id="IPR051487">
    <property type="entry name" value="Ser/Thr_Proteases_Immune/Dev"/>
</dbReference>
<dbReference type="GO" id="GO:0005576">
    <property type="term" value="C:extracellular region"/>
    <property type="evidence" value="ECO:0007669"/>
    <property type="project" value="UniProtKB-SubCell"/>
</dbReference>
<protein>
    <submittedName>
        <fullName evidence="7">Phenoloxidase-activating factor 2</fullName>
    </submittedName>
</protein>
<evidence type="ECO:0000259" key="6">
    <source>
        <dbReference type="PROSITE" id="PS50240"/>
    </source>
</evidence>
<dbReference type="FunFam" id="2.40.10.10:FF:000038">
    <property type="entry name" value="Serine protease"/>
    <property type="match status" value="1"/>
</dbReference>
<dbReference type="PANTHER" id="PTHR24256">
    <property type="entry name" value="TRYPTASE-RELATED"/>
    <property type="match status" value="1"/>
</dbReference>
<dbReference type="GO" id="GO:0006508">
    <property type="term" value="P:proteolysis"/>
    <property type="evidence" value="ECO:0007669"/>
    <property type="project" value="InterPro"/>
</dbReference>
<accession>A0A6A4WWD6</accession>
<comment type="similarity">
    <text evidence="4">Belongs to the peptidase S1 family. CLIP subfamily.</text>
</comment>
<evidence type="ECO:0000256" key="1">
    <source>
        <dbReference type="ARBA" id="ARBA00004613"/>
    </source>
</evidence>
<dbReference type="AlphaFoldDB" id="A0A6A4WWD6"/>
<evidence type="ECO:0000256" key="3">
    <source>
        <dbReference type="ARBA" id="ARBA00023157"/>
    </source>
</evidence>
<dbReference type="GO" id="GO:0004252">
    <property type="term" value="F:serine-type endopeptidase activity"/>
    <property type="evidence" value="ECO:0007669"/>
    <property type="project" value="InterPro"/>
</dbReference>
<dbReference type="PROSITE" id="PS50240">
    <property type="entry name" value="TRYPSIN_DOM"/>
    <property type="match status" value="1"/>
</dbReference>
<dbReference type="EMBL" id="VIIS01000255">
    <property type="protein sequence ID" value="KAF0311195.1"/>
    <property type="molecule type" value="Genomic_DNA"/>
</dbReference>
<dbReference type="OrthoDB" id="6261922at2759"/>
<organism evidence="7 8">
    <name type="scientific">Amphibalanus amphitrite</name>
    <name type="common">Striped barnacle</name>
    <name type="synonym">Balanus amphitrite</name>
    <dbReference type="NCBI Taxonomy" id="1232801"/>
    <lineage>
        <taxon>Eukaryota</taxon>
        <taxon>Metazoa</taxon>
        <taxon>Ecdysozoa</taxon>
        <taxon>Arthropoda</taxon>
        <taxon>Crustacea</taxon>
        <taxon>Multicrustacea</taxon>
        <taxon>Cirripedia</taxon>
        <taxon>Thoracica</taxon>
        <taxon>Thoracicalcarea</taxon>
        <taxon>Balanomorpha</taxon>
        <taxon>Balanoidea</taxon>
        <taxon>Balanidae</taxon>
        <taxon>Amphibalaninae</taxon>
        <taxon>Amphibalanus</taxon>
    </lineage>
</organism>
<dbReference type="InterPro" id="IPR001254">
    <property type="entry name" value="Trypsin_dom"/>
</dbReference>
<comment type="caution">
    <text evidence="7">The sequence shown here is derived from an EMBL/GenBank/DDBJ whole genome shotgun (WGS) entry which is preliminary data.</text>
</comment>
<name>A0A6A4WWD6_AMPAM</name>
<reference evidence="7 8" key="1">
    <citation type="submission" date="2019-07" db="EMBL/GenBank/DDBJ databases">
        <title>Draft genome assembly of a fouling barnacle, Amphibalanus amphitrite (Darwin, 1854): The first reference genome for Thecostraca.</title>
        <authorList>
            <person name="Kim W."/>
        </authorList>
    </citation>
    <scope>NUCLEOTIDE SEQUENCE [LARGE SCALE GENOMIC DNA]</scope>
    <source>
        <strain evidence="7">SNU_AA5</strain>
        <tissue evidence="7">Soma without cirri and trophi</tissue>
    </source>
</reference>
<feature type="domain" description="Peptidase S1" evidence="6">
    <location>
        <begin position="141"/>
        <end position="399"/>
    </location>
</feature>
<dbReference type="CDD" id="cd00190">
    <property type="entry name" value="Tryp_SPc"/>
    <property type="match status" value="1"/>
</dbReference>
<keyword evidence="2" id="KW-0964">Secreted</keyword>
<dbReference type="SMART" id="SM00020">
    <property type="entry name" value="Tryp_SPc"/>
    <property type="match status" value="1"/>
</dbReference>
<comment type="subcellular location">
    <subcellularLocation>
        <location evidence="1">Secreted</location>
    </subcellularLocation>
</comment>